<keyword evidence="5" id="KW-1185">Reference proteome</keyword>
<comment type="caution">
    <text evidence="4">The sequence shown here is derived from an EMBL/GenBank/DDBJ whole genome shotgun (WGS) entry which is preliminary data.</text>
</comment>
<keyword evidence="2" id="KW-1133">Transmembrane helix</keyword>
<dbReference type="EMBL" id="JACSQG010000010">
    <property type="protein sequence ID" value="MBD7978566.1"/>
    <property type="molecule type" value="Genomic_DNA"/>
</dbReference>
<evidence type="ECO:0000313" key="4">
    <source>
        <dbReference type="EMBL" id="MBD7978566.1"/>
    </source>
</evidence>
<evidence type="ECO:0000313" key="5">
    <source>
        <dbReference type="Proteomes" id="UP000611945"/>
    </source>
</evidence>
<accession>A0ABR8TS20</accession>
<sequence>MLRTKLLGLRRQHKRILQVVTDVLLIWLALWLAFVVRLGVDNLINPLGQHWWLFVAAPLLSIPLFIRFGMYRAVMRYLGNDALWAIAKAVSLAALFLALAVYWYRDSPALVPRSLVFNYWWLSLVMIGGLRLVMRQYFLGDWYGIGLGIPFVTPDKGLPRVAIYGAGAAGNQLLNALRMGRLYRPVAFIDDDPNLARRVIAGLKVYKPKHIQQMIDETGASEVLLAIPSASRARRRDVLAELEGYPLHVRSVPGIMDLVSGHVKVEDIQEVDIADLLGRDAVKPQEELFQRCIQGQVVMVTGAGGSIGSELCRQILTQKPTTLILFEHSEFNLYSIHRELEQRIQREGSSVALLPILGSIRNPARLLDVLRGWKVDTVYHAAAYKHVPMVEHNTAEGLLNNVMGTLHTAQAAIQAGVKNFVLISTDKAVRPTNVMGSTKRLAEMVLQALSEEPAPKLFEDASGIHQVNKTRFTMVRFGNVLGSSGSVIPLFREQIKRGGPVTVTHPNITRYFMTIPEAAQLVIQAGSMGQGGDVFVLDMGEPVRIVDLAEKMILLSGLTVRNEKNPKGDIALQFSGLRPGEKLYEELLIGDNVTPTEHPMIMRANEESLPWSELCQVLEELMMAVREADFQRVRTLLRATVDGYVPSGEIVDWLHQRRVDDEAVHALGKPDSEGTSAG</sequence>
<dbReference type="RefSeq" id="WP_251837351.1">
    <property type="nucleotide sequence ID" value="NZ_JACSQG010000010.1"/>
</dbReference>
<evidence type="ECO:0000256" key="2">
    <source>
        <dbReference type="SAM" id="Phobius"/>
    </source>
</evidence>
<feature type="transmembrane region" description="Helical" evidence="2">
    <location>
        <begin position="82"/>
        <end position="104"/>
    </location>
</feature>
<dbReference type="InterPro" id="IPR051203">
    <property type="entry name" value="Polysaccharide_Synthase-Rel"/>
</dbReference>
<evidence type="ECO:0000256" key="1">
    <source>
        <dbReference type="ARBA" id="ARBA00007430"/>
    </source>
</evidence>
<dbReference type="InterPro" id="IPR036291">
    <property type="entry name" value="NAD(P)-bd_dom_sf"/>
</dbReference>
<dbReference type="Proteomes" id="UP000611945">
    <property type="component" value="Unassembled WGS sequence"/>
</dbReference>
<proteinExistence type="inferred from homology"/>
<dbReference type="SUPFAM" id="SSF51735">
    <property type="entry name" value="NAD(P)-binding Rossmann-fold domains"/>
    <property type="match status" value="2"/>
</dbReference>
<dbReference type="CDD" id="cd05237">
    <property type="entry name" value="UDP_invert_4-6DH_SDR_e"/>
    <property type="match status" value="1"/>
</dbReference>
<dbReference type="Gene3D" id="3.40.50.720">
    <property type="entry name" value="NAD(P)-binding Rossmann-like Domain"/>
    <property type="match status" value="2"/>
</dbReference>
<dbReference type="Pfam" id="PF13727">
    <property type="entry name" value="CoA_binding_3"/>
    <property type="match status" value="1"/>
</dbReference>
<organism evidence="4 5">
    <name type="scientific">Serpens gallinarum</name>
    <dbReference type="NCBI Taxonomy" id="2763075"/>
    <lineage>
        <taxon>Bacteria</taxon>
        <taxon>Pseudomonadati</taxon>
        <taxon>Pseudomonadota</taxon>
        <taxon>Gammaproteobacteria</taxon>
        <taxon>Pseudomonadales</taxon>
        <taxon>Pseudomonadaceae</taxon>
        <taxon>Pseudomonas</taxon>
    </lineage>
</organism>
<name>A0ABR8TS20_9PSED</name>
<feature type="transmembrane region" description="Helical" evidence="2">
    <location>
        <begin position="51"/>
        <end position="70"/>
    </location>
</feature>
<feature type="domain" description="Polysaccharide biosynthesis protein CapD-like" evidence="3">
    <location>
        <begin position="298"/>
        <end position="605"/>
    </location>
</feature>
<comment type="similarity">
    <text evidence="1">Belongs to the polysaccharide synthase family.</text>
</comment>
<keyword evidence="2" id="KW-0812">Transmembrane</keyword>
<protein>
    <submittedName>
        <fullName evidence="4">Polysaccharide biosynthesis protein</fullName>
    </submittedName>
</protein>
<dbReference type="PANTHER" id="PTHR43318:SF1">
    <property type="entry name" value="POLYSACCHARIDE BIOSYNTHESIS PROTEIN EPSC-RELATED"/>
    <property type="match status" value="1"/>
</dbReference>
<feature type="transmembrane region" description="Helical" evidence="2">
    <location>
        <begin position="20"/>
        <end position="39"/>
    </location>
</feature>
<gene>
    <name evidence="4" type="ORF">H9642_15380</name>
</gene>
<keyword evidence="2" id="KW-0472">Membrane</keyword>
<reference evidence="4 5" key="1">
    <citation type="submission" date="2020-08" db="EMBL/GenBank/DDBJ databases">
        <title>A Genomic Blueprint of the Chicken Gut Microbiome.</title>
        <authorList>
            <person name="Gilroy R."/>
            <person name="Ravi A."/>
            <person name="Getino M."/>
            <person name="Pursley I."/>
            <person name="Horton D.L."/>
            <person name="Alikhan N.-F."/>
            <person name="Baker D."/>
            <person name="Gharbi K."/>
            <person name="Hall N."/>
            <person name="Watson M."/>
            <person name="Adriaenssens E.M."/>
            <person name="Foster-Nyarko E."/>
            <person name="Jarju S."/>
            <person name="Secka A."/>
            <person name="Antonio M."/>
            <person name="Oren A."/>
            <person name="Chaudhuri R."/>
            <person name="La Ragione R.M."/>
            <person name="Hildebrand F."/>
            <person name="Pallen M.J."/>
        </authorList>
    </citation>
    <scope>NUCLEOTIDE SEQUENCE [LARGE SCALE GENOMIC DNA]</scope>
    <source>
        <strain evidence="4 5">Sa2CUA2</strain>
    </source>
</reference>
<dbReference type="InterPro" id="IPR003869">
    <property type="entry name" value="Polysac_CapD-like"/>
</dbReference>
<evidence type="ECO:0000259" key="3">
    <source>
        <dbReference type="Pfam" id="PF02719"/>
    </source>
</evidence>
<dbReference type="Pfam" id="PF02719">
    <property type="entry name" value="Polysacc_synt_2"/>
    <property type="match status" value="1"/>
</dbReference>
<dbReference type="PANTHER" id="PTHR43318">
    <property type="entry name" value="UDP-N-ACETYLGLUCOSAMINE 4,6-DEHYDRATASE"/>
    <property type="match status" value="1"/>
</dbReference>